<dbReference type="InterPro" id="IPR027417">
    <property type="entry name" value="P-loop_NTPase"/>
</dbReference>
<evidence type="ECO:0000256" key="1">
    <source>
        <dbReference type="ARBA" id="ARBA00001946"/>
    </source>
</evidence>
<evidence type="ECO:0000256" key="9">
    <source>
        <dbReference type="HAMAP-Rule" id="MF_00027"/>
    </source>
</evidence>
<dbReference type="NCBIfam" id="NF002204">
    <property type="entry name" value="PRK01077.1"/>
    <property type="match status" value="1"/>
</dbReference>
<evidence type="ECO:0000256" key="2">
    <source>
        <dbReference type="ARBA" id="ARBA00006205"/>
    </source>
</evidence>
<keyword evidence="13" id="KW-1185">Reference proteome</keyword>
<keyword evidence="5 9" id="KW-0547">Nucleotide-binding</keyword>
<dbReference type="Gene3D" id="3.40.50.300">
    <property type="entry name" value="P-loop containing nucleotide triphosphate hydrolases"/>
    <property type="match status" value="1"/>
</dbReference>
<comment type="miscellaneous">
    <text evidence="9">The a and c carboxylates of cobyrinate are activated for nucleophilic attack via formation of a phosphorylated intermediate by ATP. CbiA catalyzes first the amidation of the c-carboxylate, and then that of the a-carboxylate.</text>
</comment>
<feature type="site" description="Increases nucleophilicity of active site Cys" evidence="9">
    <location>
        <position position="423"/>
    </location>
</feature>
<dbReference type="InterPro" id="IPR004484">
    <property type="entry name" value="CbiA/CobB_synth"/>
</dbReference>
<comment type="similarity">
    <text evidence="9">Belongs to the CobB/CbiA family.</text>
</comment>
<dbReference type="Proteomes" id="UP001446205">
    <property type="component" value="Unassembled WGS sequence"/>
</dbReference>
<dbReference type="PANTHER" id="PTHR43873">
    <property type="entry name" value="COBYRINATE A,C-DIAMIDE SYNTHASE"/>
    <property type="match status" value="1"/>
</dbReference>
<evidence type="ECO:0000313" key="13">
    <source>
        <dbReference type="Proteomes" id="UP001446205"/>
    </source>
</evidence>
<evidence type="ECO:0000256" key="8">
    <source>
        <dbReference type="ARBA" id="ARBA00022962"/>
    </source>
</evidence>
<dbReference type="EMBL" id="JBBPCO010000002">
    <property type="protein sequence ID" value="MEK8088627.1"/>
    <property type="molecule type" value="Genomic_DNA"/>
</dbReference>
<dbReference type="InterPro" id="IPR011698">
    <property type="entry name" value="GATase_3"/>
</dbReference>
<feature type="active site" description="Nucleophile" evidence="9">
    <location>
        <position position="330"/>
    </location>
</feature>
<evidence type="ECO:0000259" key="10">
    <source>
        <dbReference type="Pfam" id="PF01656"/>
    </source>
</evidence>
<evidence type="ECO:0000259" key="11">
    <source>
        <dbReference type="Pfam" id="PF07685"/>
    </source>
</evidence>
<dbReference type="PANTHER" id="PTHR43873:SF1">
    <property type="entry name" value="COBYRINATE A,C-DIAMIDE SYNTHASE"/>
    <property type="match status" value="1"/>
</dbReference>
<keyword evidence="6 9" id="KW-0067">ATP-binding</keyword>
<keyword evidence="8 9" id="KW-0315">Glutamine amidotransferase</keyword>
<evidence type="ECO:0000256" key="4">
    <source>
        <dbReference type="ARBA" id="ARBA00022598"/>
    </source>
</evidence>
<proteinExistence type="inferred from homology"/>
<dbReference type="InterPro" id="IPR002586">
    <property type="entry name" value="CobQ/CobB/MinD/ParA_Nub-bd_dom"/>
</dbReference>
<protein>
    <recommendedName>
        <fullName evidence="9">Cobyrinate a,c-diamide synthase</fullName>
        <ecNumber evidence="9">6.3.5.11</ecNumber>
    </recommendedName>
    <alternativeName>
        <fullName evidence="9">Cobyrinic acid a,c-diamide synthetase</fullName>
    </alternativeName>
</protein>
<comment type="function">
    <text evidence="9">Catalyzes the ATP-dependent amidation of the two carboxylate groups at positions a and c of cobyrinate, using either L-glutamine or ammonia as the nitrogen source.</text>
</comment>
<dbReference type="PROSITE" id="PS51274">
    <property type="entry name" value="GATASE_COBBQ"/>
    <property type="match status" value="1"/>
</dbReference>
<keyword evidence="3 9" id="KW-0169">Cobalamin biosynthesis</keyword>
<evidence type="ECO:0000256" key="5">
    <source>
        <dbReference type="ARBA" id="ARBA00022741"/>
    </source>
</evidence>
<comment type="similarity">
    <text evidence="2">Belongs to the CobB/CobQ family. CobQ subfamily.</text>
</comment>
<dbReference type="SUPFAM" id="SSF52317">
    <property type="entry name" value="Class I glutamine amidotransferase-like"/>
    <property type="match status" value="1"/>
</dbReference>
<dbReference type="CDD" id="cd03130">
    <property type="entry name" value="GATase1_CobB"/>
    <property type="match status" value="1"/>
</dbReference>
<dbReference type="Gene3D" id="3.40.50.880">
    <property type="match status" value="1"/>
</dbReference>
<comment type="pathway">
    <text evidence="9">Cofactor biosynthesis; adenosylcobalamin biosynthesis; cob(II)yrinate a,c-diamide from sirohydrochlorin (anaerobic route): step 10/10.</text>
</comment>
<comment type="cofactor">
    <cofactor evidence="1 9">
        <name>Mg(2+)</name>
        <dbReference type="ChEBI" id="CHEBI:18420"/>
    </cofactor>
</comment>
<keyword evidence="4 9" id="KW-0436">Ligase</keyword>
<evidence type="ECO:0000256" key="6">
    <source>
        <dbReference type="ARBA" id="ARBA00022840"/>
    </source>
</evidence>
<dbReference type="InterPro" id="IPR029062">
    <property type="entry name" value="Class_I_gatase-like"/>
</dbReference>
<evidence type="ECO:0000256" key="7">
    <source>
        <dbReference type="ARBA" id="ARBA00022842"/>
    </source>
</evidence>
<dbReference type="EC" id="6.3.5.11" evidence="9"/>
<feature type="domain" description="CobB/CobQ-like glutamine amidotransferase" evidence="11">
    <location>
        <begin position="248"/>
        <end position="429"/>
    </location>
</feature>
<dbReference type="SUPFAM" id="SSF52540">
    <property type="entry name" value="P-loop containing nucleoside triphosphate hydrolases"/>
    <property type="match status" value="1"/>
</dbReference>
<gene>
    <name evidence="9" type="primary">cbiA</name>
    <name evidence="12" type="ORF">WOB96_02505</name>
</gene>
<sequence>MIPPPPHKTALPHACPALFISAPASNQGKTTLTAGIARYHRNQGRRVRVFKAGPDFLDPMLLERASGHPVHTLDLWMTGEADCCQRLAQAASEADLILVEGVMGLYDGNPSSADLAEAFGIPVLMVIDATGMAQSFAAVAQGLASFRPTLPFHGVLANRVASPRHAAMLTELLPAQIPCLGLIPRASEVILPARHLGLVQADELVDLEAKLEAAAALIAATDLTELPPPVHFQAAPPTPLPQLLAGRRITIARDAAFNFIYPANLELLEGMGAELCFFSPLADTTLPSADAVYLPGGYPELHLETLAANQGMIDVLRAHVEAGKAIYAECGGLLYLLESLTDAQGHGVRMAGLLPGEARMQPRLAALGMQSVTLDGGELRGHTFHYSRLETSLQPVTQGRQASKGEAGEAVYRHGNILASYLHLYFPSNPEAAARLFLL</sequence>
<dbReference type="Pfam" id="PF07685">
    <property type="entry name" value="GATase_3"/>
    <property type="match status" value="1"/>
</dbReference>
<dbReference type="NCBIfam" id="TIGR00379">
    <property type="entry name" value="cobB"/>
    <property type="match status" value="1"/>
</dbReference>
<dbReference type="HAMAP" id="MF_00027">
    <property type="entry name" value="CobB_CbiA"/>
    <property type="match status" value="1"/>
</dbReference>
<comment type="caution">
    <text evidence="12">The sequence shown here is derived from an EMBL/GenBank/DDBJ whole genome shotgun (WGS) entry which is preliminary data.</text>
</comment>
<comment type="domain">
    <text evidence="9">Comprises of two domains. The C-terminal domain contains the binding site for glutamine and catalyzes the hydrolysis of this substrate to glutamate and ammonia. The N-terminal domain is anticipated to bind ATP and cobyrinate and catalyzes the ultimate synthesis of the diamide product. The ammonia produced via the glutaminase domain is probably translocated to the adjacent domain via a molecular tunnel, where it reacts with an activated intermediate.</text>
</comment>
<name>A0ABU9D4Z9_9PROT</name>
<dbReference type="Pfam" id="PF01656">
    <property type="entry name" value="CbiA"/>
    <property type="match status" value="1"/>
</dbReference>
<dbReference type="CDD" id="cd05388">
    <property type="entry name" value="CobB_N"/>
    <property type="match status" value="1"/>
</dbReference>
<keyword evidence="7 9" id="KW-0460">Magnesium</keyword>
<evidence type="ECO:0000256" key="3">
    <source>
        <dbReference type="ARBA" id="ARBA00022573"/>
    </source>
</evidence>
<feature type="domain" description="CobQ/CobB/MinD/ParA nucleotide binding" evidence="10">
    <location>
        <begin position="19"/>
        <end position="196"/>
    </location>
</feature>
<comment type="catalytic activity">
    <reaction evidence="9">
        <text>cob(II)yrinate + 2 L-glutamine + 2 ATP + 2 H2O = cob(II)yrinate a,c diamide + 2 L-glutamate + 2 ADP + 2 phosphate + 2 H(+)</text>
        <dbReference type="Rhea" id="RHEA:26289"/>
        <dbReference type="ChEBI" id="CHEBI:15377"/>
        <dbReference type="ChEBI" id="CHEBI:15378"/>
        <dbReference type="ChEBI" id="CHEBI:29985"/>
        <dbReference type="ChEBI" id="CHEBI:30616"/>
        <dbReference type="ChEBI" id="CHEBI:43474"/>
        <dbReference type="ChEBI" id="CHEBI:58359"/>
        <dbReference type="ChEBI" id="CHEBI:58537"/>
        <dbReference type="ChEBI" id="CHEBI:58894"/>
        <dbReference type="ChEBI" id="CHEBI:456216"/>
        <dbReference type="EC" id="6.3.5.11"/>
    </reaction>
</comment>
<accession>A0ABU9D4Z9</accession>
<organism evidence="12 13">
    <name type="scientific">Thermithiobacillus plumbiphilus</name>
    <dbReference type="NCBI Taxonomy" id="1729899"/>
    <lineage>
        <taxon>Bacteria</taxon>
        <taxon>Pseudomonadati</taxon>
        <taxon>Pseudomonadota</taxon>
        <taxon>Acidithiobacillia</taxon>
        <taxon>Acidithiobacillales</taxon>
        <taxon>Thermithiobacillaceae</taxon>
        <taxon>Thermithiobacillus</taxon>
    </lineage>
</organism>
<dbReference type="RefSeq" id="WP_341369693.1">
    <property type="nucleotide sequence ID" value="NZ_JBBPCO010000002.1"/>
</dbReference>
<evidence type="ECO:0000313" key="12">
    <source>
        <dbReference type="EMBL" id="MEK8088627.1"/>
    </source>
</evidence>
<reference evidence="12 13" key="1">
    <citation type="submission" date="2024-04" db="EMBL/GenBank/DDBJ databases">
        <authorList>
            <person name="Abashina T."/>
            <person name="Shaikin A."/>
        </authorList>
    </citation>
    <scope>NUCLEOTIDE SEQUENCE [LARGE SCALE GENOMIC DNA]</scope>
    <source>
        <strain evidence="12 13">AAFK</strain>
    </source>
</reference>